<reference evidence="9" key="1">
    <citation type="submission" date="2016-11" db="EMBL/GenBank/DDBJ databases">
        <authorList>
            <person name="Varghese N."/>
            <person name="Submissions S."/>
        </authorList>
    </citation>
    <scope>NUCLEOTIDE SEQUENCE [LARGE SCALE GENOMIC DNA]</scope>
    <source>
        <strain evidence="9">DSM 10349</strain>
    </source>
</reference>
<dbReference type="InterPro" id="IPR002195">
    <property type="entry name" value="Dihydroorotase_CS"/>
</dbReference>
<dbReference type="EMBL" id="FRAR01000004">
    <property type="protein sequence ID" value="SHJ96550.1"/>
    <property type="molecule type" value="Genomic_DNA"/>
</dbReference>
<dbReference type="RefSeq" id="WP_072910412.1">
    <property type="nucleotide sequence ID" value="NZ_FRAR01000004.1"/>
</dbReference>
<comment type="function">
    <text evidence="1 6">Catalyzes the reversible cyclization of carbamoyl aspartate to dihydroorotate.</text>
</comment>
<dbReference type="InterPro" id="IPR024403">
    <property type="entry name" value="DHOase_cat"/>
</dbReference>
<feature type="domain" description="Dihydroorotase catalytic" evidence="7">
    <location>
        <begin position="52"/>
        <end position="236"/>
    </location>
</feature>
<dbReference type="SUPFAM" id="SSF51556">
    <property type="entry name" value="Metallo-dependent hydrolases"/>
    <property type="match status" value="1"/>
</dbReference>
<dbReference type="NCBIfam" id="TIGR00857">
    <property type="entry name" value="pyrC_multi"/>
    <property type="match status" value="1"/>
</dbReference>
<comment type="catalytic activity">
    <reaction evidence="6">
        <text>(S)-dihydroorotate + H2O = N-carbamoyl-L-aspartate + H(+)</text>
        <dbReference type="Rhea" id="RHEA:24296"/>
        <dbReference type="ChEBI" id="CHEBI:15377"/>
        <dbReference type="ChEBI" id="CHEBI:15378"/>
        <dbReference type="ChEBI" id="CHEBI:30864"/>
        <dbReference type="ChEBI" id="CHEBI:32814"/>
        <dbReference type="EC" id="3.5.2.3"/>
    </reaction>
</comment>
<dbReference type="Pfam" id="PF12890">
    <property type="entry name" value="DHOase"/>
    <property type="match status" value="1"/>
</dbReference>
<comment type="similarity">
    <text evidence="2 6">Belongs to the metallo-dependent hydrolases superfamily. DHOase family. Class I DHOase subfamily.</text>
</comment>
<dbReference type="InterPro" id="IPR004722">
    <property type="entry name" value="DHOase"/>
</dbReference>
<evidence type="ECO:0000256" key="3">
    <source>
        <dbReference type="ARBA" id="ARBA00022723"/>
    </source>
</evidence>
<dbReference type="GO" id="GO:0008270">
    <property type="term" value="F:zinc ion binding"/>
    <property type="evidence" value="ECO:0007669"/>
    <property type="project" value="UniProtKB-UniRule"/>
</dbReference>
<dbReference type="SUPFAM" id="SSF51338">
    <property type="entry name" value="Composite domain of metallo-dependent hydrolases"/>
    <property type="match status" value="1"/>
</dbReference>
<organism evidence="8 9">
    <name type="scientific">Desulforamulus aeronauticus DSM 10349</name>
    <dbReference type="NCBI Taxonomy" id="1121421"/>
    <lineage>
        <taxon>Bacteria</taxon>
        <taxon>Bacillati</taxon>
        <taxon>Bacillota</taxon>
        <taxon>Clostridia</taxon>
        <taxon>Eubacteriales</taxon>
        <taxon>Peptococcaceae</taxon>
        <taxon>Desulforamulus</taxon>
    </lineage>
</organism>
<feature type="binding site" evidence="6">
    <location>
        <begin position="62"/>
        <end position="64"/>
    </location>
    <ligand>
        <name>substrate</name>
    </ligand>
</feature>
<feature type="binding site" evidence="6">
    <location>
        <position position="232"/>
    </location>
    <ligand>
        <name>Zn(2+)</name>
        <dbReference type="ChEBI" id="CHEBI:29105"/>
        <label>2</label>
    </ligand>
</feature>
<gene>
    <name evidence="6" type="primary">pyrC</name>
    <name evidence="8" type="ORF">SAMN02745123_00203</name>
</gene>
<dbReference type="InterPro" id="IPR011059">
    <property type="entry name" value="Metal-dep_hydrolase_composite"/>
</dbReference>
<evidence type="ECO:0000256" key="2">
    <source>
        <dbReference type="ARBA" id="ARBA00010286"/>
    </source>
</evidence>
<dbReference type="AlphaFoldDB" id="A0A1M6NLJ3"/>
<feature type="binding site" evidence="6">
    <location>
        <position position="152"/>
    </location>
    <ligand>
        <name>Zn(2+)</name>
        <dbReference type="ChEBI" id="CHEBI:29105"/>
        <label>2</label>
    </ligand>
</feature>
<feature type="binding site" evidence="6">
    <location>
        <position position="309"/>
    </location>
    <ligand>
        <name>substrate</name>
    </ligand>
</feature>
<feature type="binding site" evidence="6">
    <location>
        <position position="62"/>
    </location>
    <ligand>
        <name>Zn(2+)</name>
        <dbReference type="ChEBI" id="CHEBI:29105"/>
        <label>1</label>
    </ligand>
</feature>
<keyword evidence="4 6" id="KW-0378">Hydrolase</keyword>
<keyword evidence="5 6" id="KW-0665">Pyrimidine biosynthesis</keyword>
<evidence type="ECO:0000313" key="8">
    <source>
        <dbReference type="EMBL" id="SHJ96550.1"/>
    </source>
</evidence>
<evidence type="ECO:0000256" key="4">
    <source>
        <dbReference type="ARBA" id="ARBA00022801"/>
    </source>
</evidence>
<dbReference type="UniPathway" id="UPA00070">
    <property type="reaction ID" value="UER00117"/>
</dbReference>
<name>A0A1M6NLJ3_9FIRM</name>
<dbReference type="STRING" id="1121421.SAMN02745123_00203"/>
<dbReference type="HAMAP" id="MF_00220_B">
    <property type="entry name" value="PyrC_classI_B"/>
    <property type="match status" value="1"/>
</dbReference>
<evidence type="ECO:0000259" key="7">
    <source>
        <dbReference type="Pfam" id="PF12890"/>
    </source>
</evidence>
<comment type="pathway">
    <text evidence="6">Pyrimidine metabolism; UMP biosynthesis via de novo pathway; (S)-dihydroorotate from bicarbonate: step 3/3.</text>
</comment>
<feature type="binding site" evidence="6">
    <location>
        <position position="305"/>
    </location>
    <ligand>
        <name>Zn(2+)</name>
        <dbReference type="ChEBI" id="CHEBI:29105"/>
        <label>1</label>
    </ligand>
</feature>
<evidence type="ECO:0000256" key="1">
    <source>
        <dbReference type="ARBA" id="ARBA00002368"/>
    </source>
</evidence>
<dbReference type="GO" id="GO:0005737">
    <property type="term" value="C:cytoplasm"/>
    <property type="evidence" value="ECO:0007669"/>
    <property type="project" value="TreeGrafter"/>
</dbReference>
<evidence type="ECO:0000256" key="6">
    <source>
        <dbReference type="HAMAP-Rule" id="MF_00220"/>
    </source>
</evidence>
<dbReference type="PROSITE" id="PS00483">
    <property type="entry name" value="DIHYDROOROTASE_2"/>
    <property type="match status" value="1"/>
</dbReference>
<dbReference type="PANTHER" id="PTHR43668:SF2">
    <property type="entry name" value="ALLANTOINASE"/>
    <property type="match status" value="1"/>
</dbReference>
<dbReference type="GO" id="GO:0044205">
    <property type="term" value="P:'de novo' UMP biosynthetic process"/>
    <property type="evidence" value="ECO:0007669"/>
    <property type="project" value="UniProtKB-UniRule"/>
</dbReference>
<keyword evidence="9" id="KW-1185">Reference proteome</keyword>
<dbReference type="Gene3D" id="2.30.40.10">
    <property type="entry name" value="Urease, subunit C, domain 1"/>
    <property type="match status" value="1"/>
</dbReference>
<keyword evidence="3 6" id="KW-0479">Metal-binding</keyword>
<dbReference type="InterPro" id="IPR032466">
    <property type="entry name" value="Metal_Hydrolase"/>
</dbReference>
<dbReference type="EC" id="3.5.2.3" evidence="6"/>
<dbReference type="InterPro" id="IPR050138">
    <property type="entry name" value="DHOase/Allantoinase_Hydrolase"/>
</dbReference>
<dbReference type="CDD" id="cd01317">
    <property type="entry name" value="DHOase_IIa"/>
    <property type="match status" value="1"/>
</dbReference>
<dbReference type="Gene3D" id="3.20.20.140">
    <property type="entry name" value="Metal-dependent hydrolases"/>
    <property type="match status" value="1"/>
</dbReference>
<evidence type="ECO:0000256" key="5">
    <source>
        <dbReference type="ARBA" id="ARBA00022975"/>
    </source>
</evidence>
<dbReference type="OrthoDB" id="9765462at2"/>
<dbReference type="Proteomes" id="UP000183997">
    <property type="component" value="Unassembled WGS sequence"/>
</dbReference>
<proteinExistence type="inferred from homology"/>
<protein>
    <recommendedName>
        <fullName evidence="6">Dihydroorotase</fullName>
        <shortName evidence="6">DHOase</shortName>
        <ecNumber evidence="6">3.5.2.3</ecNumber>
    </recommendedName>
</protein>
<sequence>MPYLIKNGIVVDPIDETLTELDVLVDNGSIVEMAKDLTAPEAEIIDAKGCYVCPGLLDMHVHLREPGYEYKEDIESGTRAAAMGGFTAVACMPNTNPVADNAAVINHILERAARVGVTRVHPIGALTKGSQGKELTEMADLQAAGAVALSDDGQPVMDAGMMQRVMQYAGMLGLTVVSHSEDLSLTAGGLMNEGAVSTMLGLKGIPNAAEEVMVARDILLAENTGCPLHLAHISTAGSVRLIRQAKSRGVKVTAEATPHHFTLTEEAVQGYNTNAKVNPPLRRQEDVEAVKEGLKDGTIDVIATDHAPHAYHEKDVEFQYAANGLIGLETAVGLVFSQLVQPGILSVPQAIAKLASNPRQILHLSGGKLAKGGVADITIIDPNLSEVVDPAKLQSKSKNTPFIRWKLTGLPVLTMVAGKPVMQKRRLLR</sequence>
<comment type="cofactor">
    <cofactor evidence="6">
        <name>Zn(2+)</name>
        <dbReference type="ChEBI" id="CHEBI:29105"/>
    </cofactor>
    <text evidence="6">Binds 2 Zn(2+) ions per subunit.</text>
</comment>
<feature type="active site" evidence="6">
    <location>
        <position position="305"/>
    </location>
</feature>
<dbReference type="GO" id="GO:0006145">
    <property type="term" value="P:purine nucleobase catabolic process"/>
    <property type="evidence" value="ECO:0007669"/>
    <property type="project" value="TreeGrafter"/>
</dbReference>
<feature type="binding site" evidence="6">
    <location>
        <position position="179"/>
    </location>
    <ligand>
        <name>Zn(2+)</name>
        <dbReference type="ChEBI" id="CHEBI:29105"/>
        <label>2</label>
    </ligand>
</feature>
<feature type="binding site" evidence="6">
    <location>
        <position position="60"/>
    </location>
    <ligand>
        <name>Zn(2+)</name>
        <dbReference type="ChEBI" id="CHEBI:29105"/>
        <label>1</label>
    </ligand>
</feature>
<dbReference type="PROSITE" id="PS00482">
    <property type="entry name" value="DIHYDROOROTASE_1"/>
    <property type="match status" value="1"/>
</dbReference>
<accession>A0A1M6NLJ3</accession>
<dbReference type="GO" id="GO:0004038">
    <property type="term" value="F:allantoinase activity"/>
    <property type="evidence" value="ECO:0007669"/>
    <property type="project" value="TreeGrafter"/>
</dbReference>
<feature type="binding site" evidence="6">
    <location>
        <position position="278"/>
    </location>
    <ligand>
        <name>substrate</name>
    </ligand>
</feature>
<comment type="caution">
    <text evidence="6">Lacks conserved residue(s) required for the propagation of feature annotation.</text>
</comment>
<feature type="binding site" evidence="6">
    <location>
        <position position="152"/>
    </location>
    <ligand>
        <name>Zn(2+)</name>
        <dbReference type="ChEBI" id="CHEBI:29105"/>
        <label>1</label>
    </ligand>
</feature>
<feature type="binding site" evidence="6">
    <location>
        <position position="94"/>
    </location>
    <ligand>
        <name>substrate</name>
    </ligand>
</feature>
<dbReference type="PANTHER" id="PTHR43668">
    <property type="entry name" value="ALLANTOINASE"/>
    <property type="match status" value="1"/>
</dbReference>
<keyword evidence="6" id="KW-0862">Zinc</keyword>
<evidence type="ECO:0000313" key="9">
    <source>
        <dbReference type="Proteomes" id="UP000183997"/>
    </source>
</evidence>
<dbReference type="GO" id="GO:0004151">
    <property type="term" value="F:dihydroorotase activity"/>
    <property type="evidence" value="ECO:0007669"/>
    <property type="project" value="UniProtKB-UniRule"/>
</dbReference>